<dbReference type="NCBIfam" id="TIGR02436">
    <property type="entry name" value="four helix bundle protein"/>
    <property type="match status" value="1"/>
</dbReference>
<dbReference type="InterPro" id="IPR012657">
    <property type="entry name" value="23S_rRNA-intervening_sequence"/>
</dbReference>
<evidence type="ECO:0000313" key="2">
    <source>
        <dbReference type="Proteomes" id="UP000652755"/>
    </source>
</evidence>
<evidence type="ECO:0000313" key="1">
    <source>
        <dbReference type="EMBL" id="MBC6112190.1"/>
    </source>
</evidence>
<accession>A0ABR7KWJ0</accession>
<dbReference type="PANTHER" id="PTHR38471:SF2">
    <property type="entry name" value="FOUR HELIX BUNDLE PROTEIN"/>
    <property type="match status" value="1"/>
</dbReference>
<dbReference type="CDD" id="cd16377">
    <property type="entry name" value="23S_rRNA_IVP_like"/>
    <property type="match status" value="1"/>
</dbReference>
<sequence length="121" mass="14124">MYIYSFEKLEVWQLARKFRKEIYELVKKFPKEEIYGLTSQIKRSSSSIGDCLAEGTARITSKDKAHFMVMSYSSAIETINHIIGAYDLNYINEIEYLLFRDKLEALTNKINALRNSILKTL</sequence>
<dbReference type="Pfam" id="PF05635">
    <property type="entry name" value="23S_rRNA_IVP"/>
    <property type="match status" value="1"/>
</dbReference>
<dbReference type="PANTHER" id="PTHR38471">
    <property type="entry name" value="FOUR HELIX BUNDLE PROTEIN"/>
    <property type="match status" value="1"/>
</dbReference>
<dbReference type="Proteomes" id="UP000652755">
    <property type="component" value="Unassembled WGS sequence"/>
</dbReference>
<proteinExistence type="predicted"/>
<dbReference type="EMBL" id="JACRYL010000017">
    <property type="protein sequence ID" value="MBC6112190.1"/>
    <property type="molecule type" value="Genomic_DNA"/>
</dbReference>
<protein>
    <submittedName>
        <fullName evidence="1">Four helix bundle protein</fullName>
    </submittedName>
</protein>
<dbReference type="InterPro" id="IPR036583">
    <property type="entry name" value="23S_rRNA_IVS_sf"/>
</dbReference>
<gene>
    <name evidence="1" type="ORF">H7U22_17340</name>
</gene>
<name>A0ABR7KWJ0_9SPHI</name>
<reference evidence="1 2" key="1">
    <citation type="submission" date="2020-08" db="EMBL/GenBank/DDBJ databases">
        <authorList>
            <person name="Sun Q."/>
            <person name="Inoue M."/>
        </authorList>
    </citation>
    <scope>NUCLEOTIDE SEQUENCE [LARGE SCALE GENOMIC DNA]</scope>
    <source>
        <strain evidence="1 2">CCM 8938</strain>
    </source>
</reference>
<comment type="caution">
    <text evidence="1">The sequence shown here is derived from an EMBL/GenBank/DDBJ whole genome shotgun (WGS) entry which is preliminary data.</text>
</comment>
<dbReference type="RefSeq" id="WP_187072617.1">
    <property type="nucleotide sequence ID" value="NZ_JACRYL010000017.1"/>
</dbReference>
<organism evidence="1 2">
    <name type="scientific">Pedobacter fastidiosus</name>
    <dbReference type="NCBI Taxonomy" id="2765361"/>
    <lineage>
        <taxon>Bacteria</taxon>
        <taxon>Pseudomonadati</taxon>
        <taxon>Bacteroidota</taxon>
        <taxon>Sphingobacteriia</taxon>
        <taxon>Sphingobacteriales</taxon>
        <taxon>Sphingobacteriaceae</taxon>
        <taxon>Pedobacter</taxon>
    </lineage>
</organism>
<keyword evidence="2" id="KW-1185">Reference proteome</keyword>
<dbReference type="SUPFAM" id="SSF158446">
    <property type="entry name" value="IVS-encoded protein-like"/>
    <property type="match status" value="1"/>
</dbReference>
<dbReference type="Gene3D" id="1.20.1440.60">
    <property type="entry name" value="23S rRNA-intervening sequence"/>
    <property type="match status" value="1"/>
</dbReference>